<protein>
    <submittedName>
        <fullName evidence="1">YlzJ-like protein</fullName>
    </submittedName>
</protein>
<dbReference type="InterPro" id="IPR025619">
    <property type="entry name" value="YlzJ"/>
</dbReference>
<comment type="caution">
    <text evidence="1">The sequence shown here is derived from an EMBL/GenBank/DDBJ whole genome shotgun (WGS) entry which is preliminary data.</text>
</comment>
<dbReference type="AlphaFoldDB" id="A0A4R1PXL2"/>
<sequence>MVLWTIIPSELIFQEQSAAVAPVYEEVDLAGKKVIVERCSPNQSKIVKLISTCPDDYLLAEFQPGTLLTYKPSYEQTTS</sequence>
<evidence type="ECO:0000313" key="1">
    <source>
        <dbReference type="EMBL" id="TCL35891.1"/>
    </source>
</evidence>
<name>A0A4R1PXL2_9FIRM</name>
<accession>A0A4R1PXL2</accession>
<reference evidence="1 2" key="1">
    <citation type="submission" date="2019-03" db="EMBL/GenBank/DDBJ databases">
        <title>Genomic Encyclopedia of Type Strains, Phase IV (KMG-IV): sequencing the most valuable type-strain genomes for metagenomic binning, comparative biology and taxonomic classification.</title>
        <authorList>
            <person name="Goeker M."/>
        </authorList>
    </citation>
    <scope>NUCLEOTIDE SEQUENCE [LARGE SCALE GENOMIC DNA]</scope>
    <source>
        <strain evidence="1 2">DSM 15969</strain>
    </source>
</reference>
<keyword evidence="2" id="KW-1185">Reference proteome</keyword>
<gene>
    <name evidence="1" type="ORF">EV210_110136</name>
</gene>
<dbReference type="Pfam" id="PF14035">
    <property type="entry name" value="YlzJ"/>
    <property type="match status" value="1"/>
</dbReference>
<evidence type="ECO:0000313" key="2">
    <source>
        <dbReference type="Proteomes" id="UP000295063"/>
    </source>
</evidence>
<organism evidence="1 2">
    <name type="scientific">Anaerospora hongkongensis</name>
    <dbReference type="NCBI Taxonomy" id="244830"/>
    <lineage>
        <taxon>Bacteria</taxon>
        <taxon>Bacillati</taxon>
        <taxon>Bacillota</taxon>
        <taxon>Negativicutes</taxon>
        <taxon>Selenomonadales</taxon>
        <taxon>Sporomusaceae</taxon>
        <taxon>Anaerospora</taxon>
    </lineage>
</organism>
<dbReference type="OrthoDB" id="1683573at2"/>
<dbReference type="EMBL" id="SLUI01000010">
    <property type="protein sequence ID" value="TCL35891.1"/>
    <property type="molecule type" value="Genomic_DNA"/>
</dbReference>
<proteinExistence type="predicted"/>
<dbReference type="RefSeq" id="WP_132082230.1">
    <property type="nucleotide sequence ID" value="NZ_DAIMLW010000549.1"/>
</dbReference>
<dbReference type="Proteomes" id="UP000295063">
    <property type="component" value="Unassembled WGS sequence"/>
</dbReference>